<dbReference type="Proteomes" id="UP000199184">
    <property type="component" value="Unassembled WGS sequence"/>
</dbReference>
<feature type="transmembrane region" description="Helical" evidence="2">
    <location>
        <begin position="61"/>
        <end position="79"/>
    </location>
</feature>
<sequence length="220" mass="24125">MIVLIRMDLAEQTCGTKSVAARRVESAARHDALSANQDVAASVGYFGTRAQLMTRHFSRRIVNHVLVVIVSLVAITIAATSVTGPIVAGIAASIPGPFHLAMKKSPAGARPDKPKLARAPTGCRLRSAPCNGRWTGYSSRLRLPYHETPHPWGRWPLLTNDQKVFRTYGPNGSAWKCERNGVSAHALETASERTDRVRATEDSHDSRTRNHPHAPRLRLD</sequence>
<proteinExistence type="predicted"/>
<feature type="region of interest" description="Disordered" evidence="1">
    <location>
        <begin position="187"/>
        <end position="220"/>
    </location>
</feature>
<feature type="compositionally biased region" description="Basic residues" evidence="1">
    <location>
        <begin position="209"/>
        <end position="220"/>
    </location>
</feature>
<evidence type="ECO:0000313" key="3">
    <source>
        <dbReference type="EMBL" id="SCB53229.1"/>
    </source>
</evidence>
<evidence type="ECO:0000256" key="2">
    <source>
        <dbReference type="SAM" id="Phobius"/>
    </source>
</evidence>
<protein>
    <submittedName>
        <fullName evidence="3">Uncharacterized protein</fullName>
    </submittedName>
</protein>
<keyword evidence="2" id="KW-0812">Transmembrane</keyword>
<feature type="compositionally biased region" description="Basic and acidic residues" evidence="1">
    <location>
        <begin position="190"/>
        <end position="208"/>
    </location>
</feature>
<evidence type="ECO:0000256" key="1">
    <source>
        <dbReference type="SAM" id="MobiDB-lite"/>
    </source>
</evidence>
<keyword evidence="2" id="KW-1133">Transmembrane helix</keyword>
<evidence type="ECO:0000313" key="4">
    <source>
        <dbReference type="Proteomes" id="UP000199184"/>
    </source>
</evidence>
<gene>
    <name evidence="3" type="ORF">GA0061098_1018187</name>
</gene>
<reference evidence="4" key="1">
    <citation type="submission" date="2016-08" db="EMBL/GenBank/DDBJ databases">
        <authorList>
            <person name="Varghese N."/>
            <person name="Submissions Spin"/>
        </authorList>
    </citation>
    <scope>NUCLEOTIDE SEQUENCE [LARGE SCALE GENOMIC DNA]</scope>
    <source>
        <strain evidence="4">ERR11</strain>
    </source>
</reference>
<name>A0A1C3XLX9_9BRAD</name>
<dbReference type="EMBL" id="FMAI01000018">
    <property type="protein sequence ID" value="SCB53229.1"/>
    <property type="molecule type" value="Genomic_DNA"/>
</dbReference>
<organism evidence="3 4">
    <name type="scientific">Bradyrhizobium shewense</name>
    <dbReference type="NCBI Taxonomy" id="1761772"/>
    <lineage>
        <taxon>Bacteria</taxon>
        <taxon>Pseudomonadati</taxon>
        <taxon>Pseudomonadota</taxon>
        <taxon>Alphaproteobacteria</taxon>
        <taxon>Hyphomicrobiales</taxon>
        <taxon>Nitrobacteraceae</taxon>
        <taxon>Bradyrhizobium</taxon>
    </lineage>
</organism>
<keyword evidence="2" id="KW-0472">Membrane</keyword>
<accession>A0A1C3XLX9</accession>
<dbReference type="AlphaFoldDB" id="A0A1C3XLX9"/>
<keyword evidence="4" id="KW-1185">Reference proteome</keyword>